<dbReference type="KEGG" id="hds:HSR122_0883"/>
<name>A0A897N6F0_9EURY</name>
<dbReference type="GO" id="GO:0004467">
    <property type="term" value="F:long-chain fatty acid-CoA ligase activity"/>
    <property type="evidence" value="ECO:0007669"/>
    <property type="project" value="UniProtKB-EC"/>
</dbReference>
<keyword evidence="2" id="KW-0067">ATP-binding</keyword>
<evidence type="ECO:0000256" key="2">
    <source>
        <dbReference type="ARBA" id="ARBA00022840"/>
    </source>
</evidence>
<organism evidence="4 5">
    <name type="scientific">Halapricum desulfuricans</name>
    <dbReference type="NCBI Taxonomy" id="2841257"/>
    <lineage>
        <taxon>Archaea</taxon>
        <taxon>Methanobacteriati</taxon>
        <taxon>Methanobacteriota</taxon>
        <taxon>Stenosarchaea group</taxon>
        <taxon>Halobacteria</taxon>
        <taxon>Halobacteriales</taxon>
        <taxon>Haloarculaceae</taxon>
        <taxon>Halapricum</taxon>
    </lineage>
</organism>
<dbReference type="AlphaFoldDB" id="A0A897N6F0"/>
<accession>A0A897N6F0</accession>
<proteinExistence type="predicted"/>
<dbReference type="EMBL" id="CP064788">
    <property type="protein sequence ID" value="QSG08287.1"/>
    <property type="molecule type" value="Genomic_DNA"/>
</dbReference>
<keyword evidence="1" id="KW-0547">Nucleotide-binding</keyword>
<dbReference type="CDD" id="cd05907">
    <property type="entry name" value="VL_LC_FACS_like"/>
    <property type="match status" value="1"/>
</dbReference>
<dbReference type="InterPro" id="IPR000873">
    <property type="entry name" value="AMP-dep_synth/lig_dom"/>
</dbReference>
<keyword evidence="4" id="KW-0436">Ligase</keyword>
<dbReference type="SUPFAM" id="SSF56801">
    <property type="entry name" value="Acetyl-CoA synthetase-like"/>
    <property type="match status" value="1"/>
</dbReference>
<dbReference type="EC" id="6.2.1.3" evidence="4"/>
<keyword evidence="5" id="KW-1185">Reference proteome</keyword>
<dbReference type="GO" id="GO:0005524">
    <property type="term" value="F:ATP binding"/>
    <property type="evidence" value="ECO:0007669"/>
    <property type="project" value="UniProtKB-KW"/>
</dbReference>
<feature type="domain" description="AMP-dependent synthetase/ligase" evidence="3">
    <location>
        <begin position="108"/>
        <end position="528"/>
    </location>
</feature>
<dbReference type="InterPro" id="IPR042099">
    <property type="entry name" value="ANL_N_sf"/>
</dbReference>
<dbReference type="Pfam" id="PF00501">
    <property type="entry name" value="AMP-binding"/>
    <property type="match status" value="1"/>
</dbReference>
<evidence type="ECO:0000259" key="3">
    <source>
        <dbReference type="Pfam" id="PF00501"/>
    </source>
</evidence>
<protein>
    <submittedName>
        <fullName evidence="4">Long-chain acyl-CoA synthetase (AMP-forming)</fullName>
        <ecNumber evidence="4">6.2.1.3</ecNumber>
    </submittedName>
</protein>
<dbReference type="PROSITE" id="PS00455">
    <property type="entry name" value="AMP_BINDING"/>
    <property type="match status" value="1"/>
</dbReference>
<dbReference type="Proteomes" id="UP000662973">
    <property type="component" value="Chromosome"/>
</dbReference>
<dbReference type="PANTHER" id="PTHR43272">
    <property type="entry name" value="LONG-CHAIN-FATTY-ACID--COA LIGASE"/>
    <property type="match status" value="1"/>
</dbReference>
<dbReference type="PANTHER" id="PTHR43272:SF33">
    <property type="entry name" value="AMP-BINDING DOMAIN-CONTAINING PROTEIN-RELATED"/>
    <property type="match status" value="1"/>
</dbReference>
<dbReference type="Pfam" id="PF23562">
    <property type="entry name" value="AMP-binding_C_3"/>
    <property type="match status" value="1"/>
</dbReference>
<dbReference type="Gene3D" id="3.40.50.12780">
    <property type="entry name" value="N-terminal domain of ligase-like"/>
    <property type="match status" value="1"/>
</dbReference>
<dbReference type="InterPro" id="IPR020845">
    <property type="entry name" value="AMP-binding_CS"/>
</dbReference>
<sequence length="702" mass="78786">MSVVIVGVYTFPSYIGSRVGFRSTSQTIVTSLFESSIAPFIVIIHKGIEQPTMATARWREAEREHTDAVIGRDTLAEMFEGAAQRNAERDAQLYKTDCYERTLPAVETPGTESGRYRTLTYAEMRESVRHLAAGFRELGTSADDRVGIFANTRMEWAQTDFALLAAGGVVTTVYTESSPQQVRYLLGDPDAVGVVVENGDLLDRVLEVEDDLDLEFIVAMDEVYGHGNREDIYTLGEVARLGAAAFEESAYREWLEARDPDDLATLIYTSGTTGKPKGVKLTHWNLRSNVNQTRKRIGPRPDKPADVPTLDSGTRTISVLPLAHVFERTAGHFLMFASGATVGYAESPDTIPEDINKIRPQTGTSVPRIYERIFDRMRDTAGETATKQRVFEWSIDVARSYARADSPGPLLRAKHRLADYLVYESVRSRLGGNVEFMVSGGGSLSPELAELFLGMGLPILEGYGLTETSPVVSVNPPEDVRPGTLGPPVADVETRLDTELVTDEEFPDAEGEVGELQVTGPNVYPGYWERPEDTDRVFTDDGWFRTGDIIERTDDGYLIYRDRMKQILVLDTGKNVAPGRIENEFATSDRIEQIMAVGDGQKFVSALIAPNFERLEAWADREGIDLPADRERLCEDERVREWIGEEVERVNRRLEPVEQVKQFRLTPEEWTPQNELLTPSMKKKRRTILQRFNDQVEDIYEE</sequence>
<gene>
    <name evidence="4" type="primary">faa1</name>
    <name evidence="4" type="ORF">HSR122_0883</name>
</gene>
<dbReference type="GO" id="GO:0016020">
    <property type="term" value="C:membrane"/>
    <property type="evidence" value="ECO:0007669"/>
    <property type="project" value="TreeGrafter"/>
</dbReference>
<evidence type="ECO:0000313" key="5">
    <source>
        <dbReference type="Proteomes" id="UP000662973"/>
    </source>
</evidence>
<reference evidence="4 5" key="1">
    <citation type="submission" date="2020-11" db="EMBL/GenBank/DDBJ databases">
        <title>Carbohydrate-dependent, anaerobic sulfur respiration: A novel catabolism in halophilic archaea.</title>
        <authorList>
            <person name="Sorokin D.Y."/>
            <person name="Messina E."/>
            <person name="Smedile F."/>
            <person name="La Cono V."/>
            <person name="Hallsworth J.E."/>
            <person name="Yakimov M.M."/>
        </authorList>
    </citation>
    <scope>NUCLEOTIDE SEQUENCE [LARGE SCALE GENOMIC DNA]</scope>
    <source>
        <strain evidence="4 5">HSR12-2</strain>
    </source>
</reference>
<evidence type="ECO:0000313" key="4">
    <source>
        <dbReference type="EMBL" id="QSG08287.1"/>
    </source>
</evidence>
<evidence type="ECO:0000256" key="1">
    <source>
        <dbReference type="ARBA" id="ARBA00022741"/>
    </source>
</evidence>